<sequence>MSALRCGRCAAGLRRALWPKGHPGLLAEEGALGGIWGRKRSLSANACEQDRRKDCGHAELLEVLEARVRQLQAEGTAEEVTVKRVAMAQAPEAGGIWPLRQAPVEAEGAAPELSSHWVQKLDKDQQLTEKRWQQPEGKQPKTVEKPIWEKRLRMEPRLLSRKLAGQLQQWERKRPQSPWEEQLARLLQEAPKRLKREADEGSESRLEGQRQKLLAFLECCLLTGHLTLAHHVLVAQHSRAPQQHLLTLPMYNTVMLGWARQGSFKELMYVFFMLKDAGLAPDLLSYAAALQCMGRLDQDASTIRRCLKQMEQDGLSLQGLFSAVPLSTEERAELLRAVRKARPAFSPQPPPPPPPQVNTSPLLQEIYAKDPSVSYPRLHLSLKELQGLFRQQLGVEMATTVTVESVEKAPLLTKEVLQARKTLAALRAEWESVLSLELQKTKESEARAAAEGRLSLFPYLCLLSEKDLVGLLLQTLQALPPHGESLLFLAHELGLRVLKRKRLRNQVEELEQRYSEYLHLLASDTQIGILKPHPAFTQLQETAAERTLIFESTEVPMLCPPLPWTSPHSGAFLLSPTKMMRSLEGTQQHQLLLEHCPPAELHGALDALTQLGNCAWRVNGRVLDLVLDLFRDKGCPRLGVPAPPTEAPRSPEGRQAPKGCLLPEASPADKAEMRRELARRLKVAREMQSLRADALYRLSLAQHLRNHIFWLPHNMDFRGRTYPCSPHFNHLGSDLARALLEFAQGRPLGPNGLDWLKIHLVNLTGFKKRESLQARRDYADAVMEDILDSAERPMTGRKWWMEADEPWQALACCMEIAQVVHSPDPTTYISHFPVHQDGSCNGLQHYAALGRDSTGAASVNLSPSDLPQDVYSEVAAQVEVFRRQDAKQGVRVAQVLEGFISRKVVKQTVMTVVYGVTRYGGRLQIEKRLRELEDFPQEFVWEASHYLVRQVFNSLQEMFSGTRSIQRWLTESARLISLTGSAVEWITPLGIPIIQPYHRDSKVMIKGGLQSLTLSSSVDTNQKPNTLKQKNGFPPNFIHSLDSTHMMLTALHCYRKGLTFVSVHDCFWTHAADVEVMNQVCREQFVRLHSQPILQDLSRFLIKRFCSNSRTSKSMWVSRLKDTLLSVPPTGTFDLEQVKRSTFFFS</sequence>
<evidence type="ECO:0000256" key="8">
    <source>
        <dbReference type="PROSITE-ProRule" id="PRU00708"/>
    </source>
</evidence>
<evidence type="ECO:0000256" key="6">
    <source>
        <dbReference type="ARBA" id="ARBA00023163"/>
    </source>
</evidence>
<proteinExistence type="inferred from homology"/>
<dbReference type="PROSITE" id="PS00489">
    <property type="entry name" value="RNA_POL_PHAGE_2"/>
    <property type="match status" value="1"/>
</dbReference>
<dbReference type="Gene3D" id="1.25.40.10">
    <property type="entry name" value="Tetratricopeptide repeat domain"/>
    <property type="match status" value="1"/>
</dbReference>
<dbReference type="GeneID" id="110142299"/>
<feature type="repeat" description="PPR" evidence="8">
    <location>
        <begin position="247"/>
        <end position="281"/>
    </location>
</feature>
<gene>
    <name evidence="13" type="primary">POLRMT</name>
</gene>
<keyword evidence="4 9" id="KW-0808">Transferase</keyword>
<dbReference type="Gene3D" id="1.10.150.20">
    <property type="entry name" value="5' to 3' exonuclease, C-terminal subdomain"/>
    <property type="match status" value="1"/>
</dbReference>
<evidence type="ECO:0000256" key="10">
    <source>
        <dbReference type="SAM" id="MobiDB-lite"/>
    </source>
</evidence>
<evidence type="ECO:0000259" key="11">
    <source>
        <dbReference type="SMART" id="SM01311"/>
    </source>
</evidence>
<feature type="region of interest" description="Disordered" evidence="10">
    <location>
        <begin position="640"/>
        <end position="664"/>
    </location>
</feature>
<dbReference type="SMART" id="SM01311">
    <property type="entry name" value="RPOL_N"/>
    <property type="match status" value="1"/>
</dbReference>
<evidence type="ECO:0000256" key="5">
    <source>
        <dbReference type="ARBA" id="ARBA00022695"/>
    </source>
</evidence>
<keyword evidence="12" id="KW-1185">Reference proteome</keyword>
<dbReference type="InterPro" id="IPR011990">
    <property type="entry name" value="TPR-like_helical_dom_sf"/>
</dbReference>
<dbReference type="SUPFAM" id="SSF56672">
    <property type="entry name" value="DNA/RNA polymerases"/>
    <property type="match status" value="1"/>
</dbReference>
<name>A0ABM4I0J3_ODOVR</name>
<evidence type="ECO:0000256" key="2">
    <source>
        <dbReference type="ARBA" id="ARBA00012418"/>
    </source>
</evidence>
<dbReference type="InterPro" id="IPR002092">
    <property type="entry name" value="DNA-dir_Rpol_phage-type"/>
</dbReference>
<dbReference type="RefSeq" id="XP_070321348.1">
    <property type="nucleotide sequence ID" value="XM_070465247.1"/>
</dbReference>
<dbReference type="PANTHER" id="PTHR10102">
    <property type="entry name" value="DNA-DIRECTED RNA POLYMERASE, MITOCHONDRIAL"/>
    <property type="match status" value="1"/>
</dbReference>
<dbReference type="InterPro" id="IPR043502">
    <property type="entry name" value="DNA/RNA_pol_sf"/>
</dbReference>
<dbReference type="Gene3D" id="1.10.1320.10">
    <property type="entry name" value="DNA-directed RNA polymerase, N-terminal domain"/>
    <property type="match status" value="1"/>
</dbReference>
<feature type="domain" description="DNA-directed RNA polymerase N-terminal" evidence="11">
    <location>
        <begin position="390"/>
        <end position="613"/>
    </location>
</feature>
<dbReference type="InterPro" id="IPR029262">
    <property type="entry name" value="RPOL_N"/>
</dbReference>
<dbReference type="Pfam" id="PF14700">
    <property type="entry name" value="RPOL_N"/>
    <property type="match status" value="1"/>
</dbReference>
<dbReference type="Gene3D" id="1.10.287.280">
    <property type="match status" value="1"/>
</dbReference>
<dbReference type="GO" id="GO:0000428">
    <property type="term" value="C:DNA-directed RNA polymerase complex"/>
    <property type="evidence" value="ECO:0007669"/>
    <property type="project" value="UniProtKB-KW"/>
</dbReference>
<evidence type="ECO:0000256" key="3">
    <source>
        <dbReference type="ARBA" id="ARBA00022478"/>
    </source>
</evidence>
<comment type="function">
    <text evidence="9">DNA-dependent RNA polymerase catalyzes the transcription of DNA into RNA using the four ribonucleoside triphosphates as substrates.</text>
</comment>
<evidence type="ECO:0000256" key="4">
    <source>
        <dbReference type="ARBA" id="ARBA00022679"/>
    </source>
</evidence>
<dbReference type="PROSITE" id="PS00900">
    <property type="entry name" value="RNA_POL_PHAGE_1"/>
    <property type="match status" value="1"/>
</dbReference>
<evidence type="ECO:0000256" key="9">
    <source>
        <dbReference type="RuleBase" id="RU003805"/>
    </source>
</evidence>
<dbReference type="Pfam" id="PF00940">
    <property type="entry name" value="RNA_pol"/>
    <property type="match status" value="1"/>
</dbReference>
<dbReference type="InterPro" id="IPR037159">
    <property type="entry name" value="RNA_POL_N_sf"/>
</dbReference>
<protein>
    <recommendedName>
        <fullName evidence="2 9">DNA-directed RNA polymerase</fullName>
        <ecNumber evidence="2 9">2.7.7.6</ecNumber>
    </recommendedName>
</protein>
<evidence type="ECO:0000313" key="12">
    <source>
        <dbReference type="Proteomes" id="UP001652640"/>
    </source>
</evidence>
<dbReference type="PROSITE" id="PS51375">
    <property type="entry name" value="PPR"/>
    <property type="match status" value="1"/>
</dbReference>
<evidence type="ECO:0000256" key="7">
    <source>
        <dbReference type="ARBA" id="ARBA00048552"/>
    </source>
</evidence>
<reference evidence="13" key="2">
    <citation type="submission" date="2025-08" db="UniProtKB">
        <authorList>
            <consortium name="RefSeq"/>
        </authorList>
    </citation>
    <scope>IDENTIFICATION</scope>
    <source>
        <tissue evidence="13">Tongue muscle</tissue>
    </source>
</reference>
<comment type="catalytic activity">
    <reaction evidence="7 9">
        <text>RNA(n) + a ribonucleoside 5'-triphosphate = RNA(n+1) + diphosphate</text>
        <dbReference type="Rhea" id="RHEA:21248"/>
        <dbReference type="Rhea" id="RHEA-COMP:14527"/>
        <dbReference type="Rhea" id="RHEA-COMP:17342"/>
        <dbReference type="ChEBI" id="CHEBI:33019"/>
        <dbReference type="ChEBI" id="CHEBI:61557"/>
        <dbReference type="ChEBI" id="CHEBI:140395"/>
        <dbReference type="EC" id="2.7.7.6"/>
    </reaction>
</comment>
<dbReference type="EC" id="2.7.7.6" evidence="2 9"/>
<keyword evidence="5 9" id="KW-0548">Nucleotidyltransferase</keyword>
<evidence type="ECO:0000313" key="13">
    <source>
        <dbReference type="RefSeq" id="XP_070321348.1"/>
    </source>
</evidence>
<dbReference type="Proteomes" id="UP001652640">
    <property type="component" value="Chromosome 3"/>
</dbReference>
<reference evidence="12" key="1">
    <citation type="journal article" date="2022" name="J. Hered.">
        <title>A De Novo Chromosome-Level Genome Assembly of the White-Tailed Deer, Odocoileus Virginianus.</title>
        <authorList>
            <person name="London E.W."/>
            <person name="Roca A.L."/>
            <person name="Novakofski J.E."/>
            <person name="Mateus-Pinilla N.E."/>
        </authorList>
    </citation>
    <scope>NUCLEOTIDE SEQUENCE [LARGE SCALE GENOMIC DNA]</scope>
</reference>
<evidence type="ECO:0000256" key="1">
    <source>
        <dbReference type="ARBA" id="ARBA00009493"/>
    </source>
</evidence>
<keyword evidence="3 9" id="KW-0240">DNA-directed RNA polymerase</keyword>
<dbReference type="PANTHER" id="PTHR10102:SF0">
    <property type="entry name" value="DNA-DIRECTED RNA POLYMERASE, MITOCHONDRIAL"/>
    <property type="match status" value="1"/>
</dbReference>
<keyword evidence="6 9" id="KW-0804">Transcription</keyword>
<accession>A0ABM4I0J3</accession>
<dbReference type="InterPro" id="IPR046950">
    <property type="entry name" value="DNA-dir_Rpol_C_phage-type"/>
</dbReference>
<comment type="similarity">
    <text evidence="1 9">Belongs to the phage and mitochondrial RNA polymerase family.</text>
</comment>
<organism evidence="12 13">
    <name type="scientific">Odocoileus virginianus</name>
    <name type="common">White-tailed deer</name>
    <dbReference type="NCBI Taxonomy" id="9874"/>
    <lineage>
        <taxon>Eukaryota</taxon>
        <taxon>Metazoa</taxon>
        <taxon>Chordata</taxon>
        <taxon>Craniata</taxon>
        <taxon>Vertebrata</taxon>
        <taxon>Euteleostomi</taxon>
        <taxon>Mammalia</taxon>
        <taxon>Eutheria</taxon>
        <taxon>Laurasiatheria</taxon>
        <taxon>Artiodactyla</taxon>
        <taxon>Ruminantia</taxon>
        <taxon>Pecora</taxon>
        <taxon>Cervidae</taxon>
        <taxon>Odocoileinae</taxon>
        <taxon>Odocoileus</taxon>
    </lineage>
</organism>
<dbReference type="InterPro" id="IPR002885">
    <property type="entry name" value="PPR_rpt"/>
</dbReference>